<protein>
    <recommendedName>
        <fullName evidence="3">Beta-xylosidase C-terminal Concanavalin A-like domain-containing protein</fullName>
    </recommendedName>
</protein>
<keyword evidence="2" id="KW-1185">Reference proteome</keyword>
<dbReference type="GeneID" id="19159924"/>
<organism evidence="1 2">
    <name type="scientific">Capronia coronata CBS 617.96</name>
    <dbReference type="NCBI Taxonomy" id="1182541"/>
    <lineage>
        <taxon>Eukaryota</taxon>
        <taxon>Fungi</taxon>
        <taxon>Dikarya</taxon>
        <taxon>Ascomycota</taxon>
        <taxon>Pezizomycotina</taxon>
        <taxon>Eurotiomycetes</taxon>
        <taxon>Chaetothyriomycetidae</taxon>
        <taxon>Chaetothyriales</taxon>
        <taxon>Herpotrichiellaceae</taxon>
        <taxon>Capronia</taxon>
    </lineage>
</organism>
<dbReference type="STRING" id="1182541.W9Z0R8"/>
<evidence type="ECO:0000313" key="1">
    <source>
        <dbReference type="EMBL" id="EXJ88119.1"/>
    </source>
</evidence>
<dbReference type="eggNOG" id="ENOG502S8JK">
    <property type="taxonomic scope" value="Eukaryota"/>
</dbReference>
<dbReference type="HOGENOM" id="CLU_077442_2_1_1"/>
<gene>
    <name evidence="1" type="ORF">A1O1_05047</name>
</gene>
<dbReference type="PANTHER" id="PTHR35332:SF2">
    <property type="entry name" value="REGULATION OF ENOLASE PROTEIN 1"/>
    <property type="match status" value="1"/>
</dbReference>
<dbReference type="AlphaFoldDB" id="W9Z0R8"/>
<dbReference type="OrthoDB" id="42525at2759"/>
<accession>W9Z0R8</accession>
<name>W9Z0R8_9EURO</name>
<dbReference type="PANTHER" id="PTHR35332">
    <property type="entry name" value="REGULATION OF ENOLASE PROTEIN 1"/>
    <property type="match status" value="1"/>
</dbReference>
<comment type="caution">
    <text evidence="1">The sequence shown here is derived from an EMBL/GenBank/DDBJ whole genome shotgun (WGS) entry which is preliminary data.</text>
</comment>
<dbReference type="Pfam" id="PF07081">
    <property type="entry name" value="DUF1349"/>
    <property type="match status" value="1"/>
</dbReference>
<sequence length="228" mass="24905">MNGFSTANIAEPSAIPTDLSSAFTLDAAPGTDIYATPLPGARHIFSAPIIHRRLSKASFQSARVTVRSKWSLQFDQGGLVFIIPSAQAPEPDSSTAQAKETHPEWVKAGIEVNDGAAYVSVVAKSRDNWCDWSLTPVPGADQVLGERSEQLEVTLYMTRSKNALMVWIVSGEKDFLVRKIPWVFLDDNSRLSMEDILVGVYAARPDPDGEATQKQDALSVSFDGFYVI</sequence>
<dbReference type="InterPro" id="IPR009784">
    <property type="entry name" value="DUF1349"/>
</dbReference>
<dbReference type="RefSeq" id="XP_007724125.1">
    <property type="nucleotide sequence ID" value="XM_007725935.1"/>
</dbReference>
<evidence type="ECO:0000313" key="2">
    <source>
        <dbReference type="Proteomes" id="UP000019484"/>
    </source>
</evidence>
<proteinExistence type="predicted"/>
<reference evidence="1 2" key="1">
    <citation type="submission" date="2013-03" db="EMBL/GenBank/DDBJ databases">
        <title>The Genome Sequence of Capronia coronata CBS 617.96.</title>
        <authorList>
            <consortium name="The Broad Institute Genomics Platform"/>
            <person name="Cuomo C."/>
            <person name="de Hoog S."/>
            <person name="Gorbushina A."/>
            <person name="Walker B."/>
            <person name="Young S.K."/>
            <person name="Zeng Q."/>
            <person name="Gargeya S."/>
            <person name="Fitzgerald M."/>
            <person name="Haas B."/>
            <person name="Abouelleil A."/>
            <person name="Allen A.W."/>
            <person name="Alvarado L."/>
            <person name="Arachchi H.M."/>
            <person name="Berlin A.M."/>
            <person name="Chapman S.B."/>
            <person name="Gainer-Dewar J."/>
            <person name="Goldberg J."/>
            <person name="Griggs A."/>
            <person name="Gujja S."/>
            <person name="Hansen M."/>
            <person name="Howarth C."/>
            <person name="Imamovic A."/>
            <person name="Ireland A."/>
            <person name="Larimer J."/>
            <person name="McCowan C."/>
            <person name="Murphy C."/>
            <person name="Pearson M."/>
            <person name="Poon T.W."/>
            <person name="Priest M."/>
            <person name="Roberts A."/>
            <person name="Saif S."/>
            <person name="Shea T."/>
            <person name="Sisk P."/>
            <person name="Sykes S."/>
            <person name="Wortman J."/>
            <person name="Nusbaum C."/>
            <person name="Birren B."/>
        </authorList>
    </citation>
    <scope>NUCLEOTIDE SEQUENCE [LARGE SCALE GENOMIC DNA]</scope>
    <source>
        <strain evidence="1 2">CBS 617.96</strain>
    </source>
</reference>
<dbReference type="Gene3D" id="2.60.120.200">
    <property type="match status" value="1"/>
</dbReference>
<evidence type="ECO:0008006" key="3">
    <source>
        <dbReference type="Google" id="ProtNLM"/>
    </source>
</evidence>
<dbReference type="Proteomes" id="UP000019484">
    <property type="component" value="Unassembled WGS sequence"/>
</dbReference>
<dbReference type="EMBL" id="AMWN01000004">
    <property type="protein sequence ID" value="EXJ88119.1"/>
    <property type="molecule type" value="Genomic_DNA"/>
</dbReference>